<dbReference type="SUPFAM" id="SSF54695">
    <property type="entry name" value="POZ domain"/>
    <property type="match status" value="1"/>
</dbReference>
<organism evidence="3 4">
    <name type="scientific">Rhizophagus irregularis (strain DAOM 197198w)</name>
    <name type="common">Glomus intraradices</name>
    <dbReference type="NCBI Taxonomy" id="1432141"/>
    <lineage>
        <taxon>Eukaryota</taxon>
        <taxon>Fungi</taxon>
        <taxon>Fungi incertae sedis</taxon>
        <taxon>Mucoromycota</taxon>
        <taxon>Glomeromycotina</taxon>
        <taxon>Glomeromycetes</taxon>
        <taxon>Glomerales</taxon>
        <taxon>Glomeraceae</taxon>
        <taxon>Rhizophagus</taxon>
    </lineage>
</organism>
<feature type="domain" description="BTB" evidence="1">
    <location>
        <begin position="23"/>
        <end position="96"/>
    </location>
</feature>
<accession>A0A015IUU7</accession>
<dbReference type="OrthoDB" id="6359816at2759"/>
<dbReference type="InterPro" id="IPR011705">
    <property type="entry name" value="BACK"/>
</dbReference>
<dbReference type="Pfam" id="PF07534">
    <property type="entry name" value="TLD"/>
    <property type="match status" value="1"/>
</dbReference>
<dbReference type="Pfam" id="PF00651">
    <property type="entry name" value="BTB"/>
    <property type="match status" value="1"/>
</dbReference>
<proteinExistence type="predicted"/>
<gene>
    <name evidence="3" type="ORF">RirG_201650</name>
</gene>
<dbReference type="CDD" id="cd18186">
    <property type="entry name" value="BTB_POZ_ZBTB_KLHL-like"/>
    <property type="match status" value="1"/>
</dbReference>
<dbReference type="Gene3D" id="1.25.40.420">
    <property type="match status" value="1"/>
</dbReference>
<sequence length="481" mass="56268">MTSFFYSNLSKDFSLILNDADDYNVIIQVGKNKNIKEFRVHSVILRARSSYFKGALSSSWITKKNDMIIFNKPNIKPNVFEMILRYIYTGELNLEEQLSEDIFRLLIASDELLLEELVSFLLEYLIEQRQNWIKKNFVLILNIVQNLESCKILRNHCLETICFDPELLISSDSFIKLDKDILYDLLKRDDLLIKEIVAWDHLIKWGIEQTPGLGSENCDSNKWNNEDYEALKETLNEFIPLIRFMEIDPDDFNYKIRTYKDIIPNQIYEEIESFYYKDTKDTLPTTLNLSPRIGKLDSKIIEPKLAKIIINWIDKKNFFTSCYKFDLIYRGSIDGISTESFKNKCKGQVESLVLIKTKQTNKIFGGYSSIGFHSIGENVPNFDGFDNSKYYYSSDNFIFSFESSKDTENMKLSRVINYDKAIYDYDETGFDFGFDSLFMAPLNGYKLYANNNSHNYGNNLNTEEIYGIEEIETFIITKGFI</sequence>
<evidence type="ECO:0000259" key="1">
    <source>
        <dbReference type="PROSITE" id="PS50097"/>
    </source>
</evidence>
<dbReference type="SMART" id="SM00225">
    <property type="entry name" value="BTB"/>
    <property type="match status" value="1"/>
</dbReference>
<comment type="caution">
    <text evidence="3">The sequence shown here is derived from an EMBL/GenBank/DDBJ whole genome shotgun (WGS) entry which is preliminary data.</text>
</comment>
<dbReference type="PANTHER" id="PTHR24410:SF23">
    <property type="entry name" value="BTB DOMAIN-CONTAINING PROTEIN-RELATED"/>
    <property type="match status" value="1"/>
</dbReference>
<dbReference type="InterPro" id="IPR011333">
    <property type="entry name" value="SKP1/BTB/POZ_sf"/>
</dbReference>
<evidence type="ECO:0000313" key="4">
    <source>
        <dbReference type="Proteomes" id="UP000022910"/>
    </source>
</evidence>
<feature type="domain" description="TLDc" evidence="2">
    <location>
        <begin position="299"/>
        <end position="477"/>
    </location>
</feature>
<dbReference type="PROSITE" id="PS51886">
    <property type="entry name" value="TLDC"/>
    <property type="match status" value="1"/>
</dbReference>
<evidence type="ECO:0008006" key="5">
    <source>
        <dbReference type="Google" id="ProtNLM"/>
    </source>
</evidence>
<dbReference type="Proteomes" id="UP000022910">
    <property type="component" value="Unassembled WGS sequence"/>
</dbReference>
<evidence type="ECO:0000259" key="2">
    <source>
        <dbReference type="PROSITE" id="PS51886"/>
    </source>
</evidence>
<dbReference type="PROSITE" id="PS50097">
    <property type="entry name" value="BTB"/>
    <property type="match status" value="1"/>
</dbReference>
<keyword evidence="4" id="KW-1185">Reference proteome</keyword>
<dbReference type="SMR" id="A0A015IUU7"/>
<name>A0A015IUU7_RHIIW</name>
<protein>
    <recommendedName>
        <fullName evidence="5">Serine-enriched protein</fullName>
    </recommendedName>
</protein>
<dbReference type="HOGENOM" id="CLU_021542_0_1_1"/>
<evidence type="ECO:0000313" key="3">
    <source>
        <dbReference type="EMBL" id="EXX58035.1"/>
    </source>
</evidence>
<dbReference type="Gene3D" id="3.30.710.10">
    <property type="entry name" value="Potassium Channel Kv1.1, Chain A"/>
    <property type="match status" value="1"/>
</dbReference>
<dbReference type="PANTHER" id="PTHR24410">
    <property type="entry name" value="HL07962P-RELATED"/>
    <property type="match status" value="1"/>
</dbReference>
<reference evidence="3 4" key="1">
    <citation type="submission" date="2014-02" db="EMBL/GenBank/DDBJ databases">
        <title>Single nucleus genome sequencing reveals high similarity among nuclei of an endomycorrhizal fungus.</title>
        <authorList>
            <person name="Lin K."/>
            <person name="Geurts R."/>
            <person name="Zhang Z."/>
            <person name="Limpens E."/>
            <person name="Saunders D.G."/>
            <person name="Mu D."/>
            <person name="Pang E."/>
            <person name="Cao H."/>
            <person name="Cha H."/>
            <person name="Lin T."/>
            <person name="Zhou Q."/>
            <person name="Shang Y."/>
            <person name="Li Y."/>
            <person name="Ivanov S."/>
            <person name="Sharma T."/>
            <person name="Velzen R.V."/>
            <person name="Ruijter N.D."/>
            <person name="Aanen D.K."/>
            <person name="Win J."/>
            <person name="Kamoun S."/>
            <person name="Bisseling T."/>
            <person name="Huang S."/>
        </authorList>
    </citation>
    <scope>NUCLEOTIDE SEQUENCE [LARGE SCALE GENOMIC DNA]</scope>
    <source>
        <strain evidence="4">DAOM197198w</strain>
    </source>
</reference>
<dbReference type="InterPro" id="IPR000210">
    <property type="entry name" value="BTB/POZ_dom"/>
</dbReference>
<dbReference type="EMBL" id="JEMT01027064">
    <property type="protein sequence ID" value="EXX58035.1"/>
    <property type="molecule type" value="Genomic_DNA"/>
</dbReference>
<dbReference type="InterPro" id="IPR006571">
    <property type="entry name" value="TLDc_dom"/>
</dbReference>
<dbReference type="AlphaFoldDB" id="A0A015IUU7"/>
<dbReference type="Pfam" id="PF07707">
    <property type="entry name" value="BACK"/>
    <property type="match status" value="1"/>
</dbReference>
<dbReference type="InterPro" id="IPR051481">
    <property type="entry name" value="BTB-POZ/Galectin-3-binding"/>
</dbReference>